<name>A0A1H1Q6V8_9ACTN</name>
<dbReference type="SUPFAM" id="SSF55729">
    <property type="entry name" value="Acyl-CoA N-acyltransferases (Nat)"/>
    <property type="match status" value="1"/>
</dbReference>
<dbReference type="InterPro" id="IPR050832">
    <property type="entry name" value="Bact_Acetyltransf"/>
</dbReference>
<dbReference type="CDD" id="cd04301">
    <property type="entry name" value="NAT_SF"/>
    <property type="match status" value="1"/>
</dbReference>
<dbReference type="GO" id="GO:0016747">
    <property type="term" value="F:acyltransferase activity, transferring groups other than amino-acyl groups"/>
    <property type="evidence" value="ECO:0007669"/>
    <property type="project" value="InterPro"/>
</dbReference>
<dbReference type="InterPro" id="IPR000182">
    <property type="entry name" value="GNAT_dom"/>
</dbReference>
<reference evidence="4 5" key="1">
    <citation type="submission" date="2016-10" db="EMBL/GenBank/DDBJ databases">
        <authorList>
            <person name="de Groot N.N."/>
        </authorList>
    </citation>
    <scope>NUCLEOTIDE SEQUENCE [LARGE SCALE GENOMIC DNA]</scope>
    <source>
        <strain evidence="4 5">DSM 21741</strain>
    </source>
</reference>
<protein>
    <submittedName>
        <fullName evidence="4">Acetyltransferase (GNAT) family protein</fullName>
    </submittedName>
</protein>
<organism evidence="4 5">
    <name type="scientific">Friedmanniella luteola</name>
    <dbReference type="NCBI Taxonomy" id="546871"/>
    <lineage>
        <taxon>Bacteria</taxon>
        <taxon>Bacillati</taxon>
        <taxon>Actinomycetota</taxon>
        <taxon>Actinomycetes</taxon>
        <taxon>Propionibacteriales</taxon>
        <taxon>Nocardioidaceae</taxon>
        <taxon>Friedmanniella</taxon>
    </lineage>
</organism>
<sequence length="183" mass="19729">MSVPPAPVADSVRLAWPAEAVAIADLQRRVWAAELPPDVASDVLAGVTATEMSAAWEQAISRPPQARFRVLVAVEESRVVGFATTVPAQDPDADPVADGEVQEFAVDPPARHRGHGSRLLNACADTLRADGFTRARWWVATTDDALRRFLTSAGWAADGSSREIGSDDVELRLRQVRLHTDLG</sequence>
<dbReference type="AlphaFoldDB" id="A0A1H1Q6V8"/>
<keyword evidence="5" id="KW-1185">Reference proteome</keyword>
<dbReference type="PANTHER" id="PTHR43877">
    <property type="entry name" value="AMINOALKYLPHOSPHONATE N-ACETYLTRANSFERASE-RELATED-RELATED"/>
    <property type="match status" value="1"/>
</dbReference>
<dbReference type="Pfam" id="PF00583">
    <property type="entry name" value="Acetyltransf_1"/>
    <property type="match status" value="1"/>
</dbReference>
<accession>A0A1H1Q6V8</accession>
<evidence type="ECO:0000313" key="4">
    <source>
        <dbReference type="EMBL" id="SDS19155.1"/>
    </source>
</evidence>
<dbReference type="OrthoDB" id="5243635at2"/>
<dbReference type="Gene3D" id="3.40.630.30">
    <property type="match status" value="1"/>
</dbReference>
<evidence type="ECO:0000256" key="2">
    <source>
        <dbReference type="ARBA" id="ARBA00023315"/>
    </source>
</evidence>
<dbReference type="EMBL" id="LT629749">
    <property type="protein sequence ID" value="SDS19155.1"/>
    <property type="molecule type" value="Genomic_DNA"/>
</dbReference>
<evidence type="ECO:0000259" key="3">
    <source>
        <dbReference type="PROSITE" id="PS51186"/>
    </source>
</evidence>
<keyword evidence="2" id="KW-0012">Acyltransferase</keyword>
<dbReference type="PROSITE" id="PS51186">
    <property type="entry name" value="GNAT"/>
    <property type="match status" value="1"/>
</dbReference>
<feature type="domain" description="N-acetyltransferase" evidence="3">
    <location>
        <begin position="10"/>
        <end position="176"/>
    </location>
</feature>
<evidence type="ECO:0000256" key="1">
    <source>
        <dbReference type="ARBA" id="ARBA00022679"/>
    </source>
</evidence>
<proteinExistence type="predicted"/>
<dbReference type="STRING" id="546871.SAMN04488543_1249"/>
<evidence type="ECO:0000313" key="5">
    <source>
        <dbReference type="Proteomes" id="UP000199092"/>
    </source>
</evidence>
<dbReference type="InterPro" id="IPR016181">
    <property type="entry name" value="Acyl_CoA_acyltransferase"/>
</dbReference>
<dbReference type="Proteomes" id="UP000199092">
    <property type="component" value="Chromosome I"/>
</dbReference>
<gene>
    <name evidence="4" type="ORF">SAMN04488543_1249</name>
</gene>
<keyword evidence="1 4" id="KW-0808">Transferase</keyword>
<dbReference type="RefSeq" id="WP_091411173.1">
    <property type="nucleotide sequence ID" value="NZ_LT629749.1"/>
</dbReference>